<evidence type="ECO:0000313" key="4">
    <source>
        <dbReference type="Proteomes" id="UP000190037"/>
    </source>
</evidence>
<keyword evidence="2" id="KW-0560">Oxidoreductase</keyword>
<dbReference type="PANTHER" id="PTHR43477">
    <property type="entry name" value="DIHYDROANTICAPSIN 7-DEHYDROGENASE"/>
    <property type="match status" value="1"/>
</dbReference>
<dbReference type="Gene3D" id="3.40.50.720">
    <property type="entry name" value="NAD(P)-binding Rossmann-like Domain"/>
    <property type="match status" value="1"/>
</dbReference>
<organism evidence="3 4">
    <name type="scientific">Embleya scabrispora</name>
    <dbReference type="NCBI Taxonomy" id="159449"/>
    <lineage>
        <taxon>Bacteria</taxon>
        <taxon>Bacillati</taxon>
        <taxon>Actinomycetota</taxon>
        <taxon>Actinomycetes</taxon>
        <taxon>Kitasatosporales</taxon>
        <taxon>Streptomycetaceae</taxon>
        <taxon>Embleya</taxon>
    </lineage>
</organism>
<name>A0A1T3P3X6_9ACTN</name>
<dbReference type="OrthoDB" id="4773823at2"/>
<dbReference type="PRINTS" id="PR00081">
    <property type="entry name" value="GDHRDH"/>
</dbReference>
<dbReference type="SUPFAM" id="SSF51735">
    <property type="entry name" value="NAD(P)-binding Rossmann-fold domains"/>
    <property type="match status" value="1"/>
</dbReference>
<dbReference type="AlphaFoldDB" id="A0A1T3P3X6"/>
<protein>
    <submittedName>
        <fullName evidence="3">Short-chain dehydrogenase</fullName>
    </submittedName>
</protein>
<reference evidence="3 4" key="1">
    <citation type="submission" date="2017-03" db="EMBL/GenBank/DDBJ databases">
        <title>Draft genome sequence of Streptomyces scabrisporus NF3, endophyte isolated from Amphipterygium adstringens.</title>
        <authorList>
            <person name="Vazquez M."/>
            <person name="Ceapa C.D."/>
            <person name="Rodriguez Luna D."/>
            <person name="Sanchez Esquivel S."/>
        </authorList>
    </citation>
    <scope>NUCLEOTIDE SEQUENCE [LARGE SCALE GENOMIC DNA]</scope>
    <source>
        <strain evidence="3 4">NF3</strain>
    </source>
</reference>
<keyword evidence="4" id="KW-1185">Reference proteome</keyword>
<dbReference type="Proteomes" id="UP000190037">
    <property type="component" value="Unassembled WGS sequence"/>
</dbReference>
<dbReference type="STRING" id="159449.B4N89_25215"/>
<dbReference type="InterPro" id="IPR036291">
    <property type="entry name" value="NAD(P)-bd_dom_sf"/>
</dbReference>
<sequence length="234" mass="24478">MMNGLEGAVIAVAGAGGPTGRAVLERLVGAGARVYGADANAERLRASVDAAPGARGAVVDLLDPDATRRWAEEVEREHGRVDGLVHLVGGWRGGKRFGDNSLDDWALLHNLLVRTLQHTTLAFHEALARSPRGRFVLISAAAAGQPTQGNAGYAAAKAAAETWTLALADAFTDTEAAATILVVKALVNDEMREARPNAKFAGFTDVADLAAEIAGLWNTPAIDLNGKRLCLNVP</sequence>
<comment type="similarity">
    <text evidence="1">Belongs to the short-chain dehydrogenases/reductases (SDR) family.</text>
</comment>
<dbReference type="InterPro" id="IPR020904">
    <property type="entry name" value="Sc_DH/Rdtase_CS"/>
</dbReference>
<evidence type="ECO:0000256" key="1">
    <source>
        <dbReference type="ARBA" id="ARBA00006484"/>
    </source>
</evidence>
<comment type="caution">
    <text evidence="3">The sequence shown here is derived from an EMBL/GenBank/DDBJ whole genome shotgun (WGS) entry which is preliminary data.</text>
</comment>
<dbReference type="Pfam" id="PF00106">
    <property type="entry name" value="adh_short"/>
    <property type="match status" value="1"/>
</dbReference>
<dbReference type="InterPro" id="IPR002347">
    <property type="entry name" value="SDR_fam"/>
</dbReference>
<evidence type="ECO:0000256" key="2">
    <source>
        <dbReference type="ARBA" id="ARBA00023002"/>
    </source>
</evidence>
<dbReference type="InterPro" id="IPR051122">
    <property type="entry name" value="SDR_DHRS6-like"/>
</dbReference>
<accession>A0A1T3P3X6</accession>
<evidence type="ECO:0000313" key="3">
    <source>
        <dbReference type="EMBL" id="OPC83799.1"/>
    </source>
</evidence>
<proteinExistence type="inferred from homology"/>
<gene>
    <name evidence="3" type="ORF">B4N89_25215</name>
</gene>
<dbReference type="GO" id="GO:0016491">
    <property type="term" value="F:oxidoreductase activity"/>
    <property type="evidence" value="ECO:0007669"/>
    <property type="project" value="UniProtKB-KW"/>
</dbReference>
<dbReference type="PANTHER" id="PTHR43477:SF1">
    <property type="entry name" value="DIHYDROANTICAPSIN 7-DEHYDROGENASE"/>
    <property type="match status" value="1"/>
</dbReference>
<dbReference type="PROSITE" id="PS00061">
    <property type="entry name" value="ADH_SHORT"/>
    <property type="match status" value="1"/>
</dbReference>
<dbReference type="EMBL" id="MWQN01000001">
    <property type="protein sequence ID" value="OPC83799.1"/>
    <property type="molecule type" value="Genomic_DNA"/>
</dbReference>